<feature type="coiled-coil region" evidence="1">
    <location>
        <begin position="15"/>
        <end position="77"/>
    </location>
</feature>
<accession>A0A927L1Z4</accession>
<protein>
    <submittedName>
        <fullName evidence="3">Uncharacterized protein</fullName>
    </submittedName>
</protein>
<evidence type="ECO:0000256" key="2">
    <source>
        <dbReference type="SAM" id="MobiDB-lite"/>
    </source>
</evidence>
<proteinExistence type="predicted"/>
<sequence length="170" mass="19561">MRFPFIPRAWHDADIADLNADRDRLRRERDKAIEDRDAFKYAAETASEKYTDTSIVNDCLTEDLVKVRARLAEYKGRRTVAEVLEEHDVHRKAIADALGDQNRHMNWDQLIAEVAGWVKAANAWMTDCAAEKKRADRLQQQYDNAVGLGGRQPEDSSRWQPGYKTPEKTS</sequence>
<feature type="region of interest" description="Disordered" evidence="2">
    <location>
        <begin position="141"/>
        <end position="170"/>
    </location>
</feature>
<dbReference type="Proteomes" id="UP000661025">
    <property type="component" value="Unassembled WGS sequence"/>
</dbReference>
<gene>
    <name evidence="3" type="ORF">IHE70_09615</name>
</gene>
<keyword evidence="1" id="KW-0175">Coiled coil</keyword>
<dbReference type="RefSeq" id="WP_192360403.1">
    <property type="nucleotide sequence ID" value="NZ_CP119182.1"/>
</dbReference>
<name>A0A927L1Z4_9ACTN</name>
<reference evidence="3" key="1">
    <citation type="submission" date="2020-09" db="EMBL/GenBank/DDBJ databases">
        <title>Streptomyces canutascabiei sp. nov., which causes potato common scab and is distributed across the world.</title>
        <authorList>
            <person name="Nguyen H.P."/>
            <person name="Weisberg A.J."/>
            <person name="Chang J.H."/>
            <person name="Clarke C.R."/>
        </authorList>
    </citation>
    <scope>NUCLEOTIDE SEQUENCE</scope>
    <source>
        <strain evidence="3">ID-01-6.2a</strain>
    </source>
</reference>
<dbReference type="AlphaFoldDB" id="A0A927L1Z4"/>
<evidence type="ECO:0000256" key="1">
    <source>
        <dbReference type="SAM" id="Coils"/>
    </source>
</evidence>
<comment type="caution">
    <text evidence="3">The sequence shown here is derived from an EMBL/GenBank/DDBJ whole genome shotgun (WGS) entry which is preliminary data.</text>
</comment>
<organism evidence="3 4">
    <name type="scientific">Streptomyces caniscabiei</name>
    <dbReference type="NCBI Taxonomy" id="2746961"/>
    <lineage>
        <taxon>Bacteria</taxon>
        <taxon>Bacillati</taxon>
        <taxon>Actinomycetota</taxon>
        <taxon>Actinomycetes</taxon>
        <taxon>Kitasatosporales</taxon>
        <taxon>Streptomycetaceae</taxon>
        <taxon>Streptomyces</taxon>
    </lineage>
</organism>
<dbReference type="GeneID" id="79933793"/>
<evidence type="ECO:0000313" key="4">
    <source>
        <dbReference type="Proteomes" id="UP000661025"/>
    </source>
</evidence>
<dbReference type="EMBL" id="JACYXT010000003">
    <property type="protein sequence ID" value="MBD9723498.1"/>
    <property type="molecule type" value="Genomic_DNA"/>
</dbReference>
<evidence type="ECO:0000313" key="3">
    <source>
        <dbReference type="EMBL" id="MBD9723498.1"/>
    </source>
</evidence>